<evidence type="ECO:0000256" key="1">
    <source>
        <dbReference type="SAM" id="MobiDB-lite"/>
    </source>
</evidence>
<keyword evidence="3" id="KW-1185">Reference proteome</keyword>
<feature type="compositionally biased region" description="Low complexity" evidence="1">
    <location>
        <begin position="94"/>
        <end position="103"/>
    </location>
</feature>
<evidence type="ECO:0000313" key="2">
    <source>
        <dbReference type="EMBL" id="MCP2353171.1"/>
    </source>
</evidence>
<feature type="region of interest" description="Disordered" evidence="1">
    <location>
        <begin position="1"/>
        <end position="28"/>
    </location>
</feature>
<evidence type="ECO:0000313" key="3">
    <source>
        <dbReference type="Proteomes" id="UP001139648"/>
    </source>
</evidence>
<name>A0A9X2K158_9ACTN</name>
<accession>A0A9X2K158</accession>
<comment type="caution">
    <text evidence="2">The sequence shown here is derived from an EMBL/GenBank/DDBJ whole genome shotgun (WGS) entry which is preliminary data.</text>
</comment>
<sequence>MPSAGPRVQVCPRPGRSLRSRPKGSACGRPWARALTLAGRPPLALRLPGRRSPTSDADVTGVHGVTGWPLERGDWGLRRPQTPAGRACRSPTGRASPPDAGRPARPRRPQLLAGRCIAPYHRFTRAAQAGPCRRWSRRRLAAVVDLTGRGGSDGHRLGWAPGSSGSFNLQGR</sequence>
<dbReference type="Proteomes" id="UP001139648">
    <property type="component" value="Unassembled WGS sequence"/>
</dbReference>
<reference evidence="2" key="1">
    <citation type="submission" date="2022-06" db="EMBL/GenBank/DDBJ databases">
        <title>Sequencing the genomes of 1000 actinobacteria strains.</title>
        <authorList>
            <person name="Klenk H.-P."/>
        </authorList>
    </citation>
    <scope>NUCLEOTIDE SEQUENCE</scope>
    <source>
        <strain evidence="2">DSM 46694</strain>
    </source>
</reference>
<protein>
    <submittedName>
        <fullName evidence="2">Uncharacterized protein</fullName>
    </submittedName>
</protein>
<proteinExistence type="predicted"/>
<gene>
    <name evidence="2" type="ORF">HD597_000191</name>
</gene>
<feature type="region of interest" description="Disordered" evidence="1">
    <location>
        <begin position="42"/>
        <end position="108"/>
    </location>
</feature>
<feature type="compositionally biased region" description="Low complexity" evidence="1">
    <location>
        <begin position="42"/>
        <end position="51"/>
    </location>
</feature>
<organism evidence="2 3">
    <name type="scientific">Nonomuraea thailandensis</name>
    <dbReference type="NCBI Taxonomy" id="1188745"/>
    <lineage>
        <taxon>Bacteria</taxon>
        <taxon>Bacillati</taxon>
        <taxon>Actinomycetota</taxon>
        <taxon>Actinomycetes</taxon>
        <taxon>Streptosporangiales</taxon>
        <taxon>Streptosporangiaceae</taxon>
        <taxon>Nonomuraea</taxon>
    </lineage>
</organism>
<dbReference type="EMBL" id="JAMZEB010000001">
    <property type="protein sequence ID" value="MCP2353171.1"/>
    <property type="molecule type" value="Genomic_DNA"/>
</dbReference>
<feature type="compositionally biased region" description="Polar residues" evidence="1">
    <location>
        <begin position="163"/>
        <end position="172"/>
    </location>
</feature>
<dbReference type="AlphaFoldDB" id="A0A9X2K158"/>
<feature type="region of interest" description="Disordered" evidence="1">
    <location>
        <begin position="150"/>
        <end position="172"/>
    </location>
</feature>